<proteinExistence type="predicted"/>
<reference evidence="1" key="1">
    <citation type="submission" date="2021-02" db="EMBL/GenBank/DDBJ databases">
        <authorList>
            <consortium name="DOE Joint Genome Institute"/>
            <person name="Ahrendt S."/>
            <person name="Looney B.P."/>
            <person name="Miyauchi S."/>
            <person name="Morin E."/>
            <person name="Drula E."/>
            <person name="Courty P.E."/>
            <person name="Chicoki N."/>
            <person name="Fauchery L."/>
            <person name="Kohler A."/>
            <person name="Kuo A."/>
            <person name="Labutti K."/>
            <person name="Pangilinan J."/>
            <person name="Lipzen A."/>
            <person name="Riley R."/>
            <person name="Andreopoulos W."/>
            <person name="He G."/>
            <person name="Johnson J."/>
            <person name="Barry K.W."/>
            <person name="Grigoriev I.V."/>
            <person name="Nagy L."/>
            <person name="Hibbett D."/>
            <person name="Henrissat B."/>
            <person name="Matheny P.B."/>
            <person name="Labbe J."/>
            <person name="Martin F."/>
        </authorList>
    </citation>
    <scope>NUCLEOTIDE SEQUENCE</scope>
    <source>
        <strain evidence="1">EC-137</strain>
    </source>
</reference>
<name>A0ACB8QI32_9AGAM</name>
<evidence type="ECO:0000313" key="1">
    <source>
        <dbReference type="EMBL" id="KAI0031290.1"/>
    </source>
</evidence>
<comment type="caution">
    <text evidence="1">The sequence shown here is derived from an EMBL/GenBank/DDBJ whole genome shotgun (WGS) entry which is preliminary data.</text>
</comment>
<keyword evidence="2" id="KW-1185">Reference proteome</keyword>
<reference evidence="1" key="2">
    <citation type="journal article" date="2022" name="New Phytol.">
        <title>Evolutionary transition to the ectomycorrhizal habit in the genomes of a hyperdiverse lineage of mushroom-forming fungi.</title>
        <authorList>
            <person name="Looney B."/>
            <person name="Miyauchi S."/>
            <person name="Morin E."/>
            <person name="Drula E."/>
            <person name="Courty P.E."/>
            <person name="Kohler A."/>
            <person name="Kuo A."/>
            <person name="LaButti K."/>
            <person name="Pangilinan J."/>
            <person name="Lipzen A."/>
            <person name="Riley R."/>
            <person name="Andreopoulos W."/>
            <person name="He G."/>
            <person name="Johnson J."/>
            <person name="Nolan M."/>
            <person name="Tritt A."/>
            <person name="Barry K.W."/>
            <person name="Grigoriev I.V."/>
            <person name="Nagy L.G."/>
            <person name="Hibbett D."/>
            <person name="Henrissat B."/>
            <person name="Matheny P.B."/>
            <person name="Labbe J."/>
            <person name="Martin F.M."/>
        </authorList>
    </citation>
    <scope>NUCLEOTIDE SEQUENCE</scope>
    <source>
        <strain evidence="1">EC-137</strain>
    </source>
</reference>
<dbReference type="Proteomes" id="UP000814128">
    <property type="component" value="Unassembled WGS sequence"/>
</dbReference>
<gene>
    <name evidence="1" type="ORF">K488DRAFT_71502</name>
</gene>
<protein>
    <submittedName>
        <fullName evidence="1">Uncharacterized protein</fullName>
    </submittedName>
</protein>
<organism evidence="1 2">
    <name type="scientific">Vararia minispora EC-137</name>
    <dbReference type="NCBI Taxonomy" id="1314806"/>
    <lineage>
        <taxon>Eukaryota</taxon>
        <taxon>Fungi</taxon>
        <taxon>Dikarya</taxon>
        <taxon>Basidiomycota</taxon>
        <taxon>Agaricomycotina</taxon>
        <taxon>Agaricomycetes</taxon>
        <taxon>Russulales</taxon>
        <taxon>Lachnocladiaceae</taxon>
        <taxon>Vararia</taxon>
    </lineage>
</organism>
<feature type="non-terminal residue" evidence="1">
    <location>
        <position position="105"/>
    </location>
</feature>
<accession>A0ACB8QI32</accession>
<evidence type="ECO:0000313" key="2">
    <source>
        <dbReference type="Proteomes" id="UP000814128"/>
    </source>
</evidence>
<dbReference type="EMBL" id="MU273585">
    <property type="protein sequence ID" value="KAI0031290.1"/>
    <property type="molecule type" value="Genomic_DNA"/>
</dbReference>
<sequence length="105" mass="11919">MSLTQDQKAALNERVRLTISKTFTRLEGIIGSEAMMEKLVATVLRNRALLEVMVEWGLPRDVEGSRRYVVPAGPTKNEMNGIYTVVNRAHLRGLLWGLWNTGQMY</sequence>